<dbReference type="EMBL" id="CNFT01000592">
    <property type="protein sequence ID" value="CKR97689.1"/>
    <property type="molecule type" value="Genomic_DNA"/>
</dbReference>
<gene>
    <name evidence="2" type="ORF">ERS027659_02464</name>
</gene>
<dbReference type="Proteomes" id="UP000050164">
    <property type="component" value="Unassembled WGS sequence"/>
</dbReference>
<protein>
    <submittedName>
        <fullName evidence="2">Uncharacterized protein</fullName>
    </submittedName>
</protein>
<name>A0A655A721_MYCTX</name>
<reference evidence="2 3" key="1">
    <citation type="submission" date="2015-03" db="EMBL/GenBank/DDBJ databases">
        <authorList>
            <consortium name="Pathogen Informatics"/>
        </authorList>
    </citation>
    <scope>NUCLEOTIDE SEQUENCE [LARGE SCALE GENOMIC DNA]</scope>
    <source>
        <strain evidence="2 3">Bir 185</strain>
    </source>
</reference>
<evidence type="ECO:0000313" key="3">
    <source>
        <dbReference type="Proteomes" id="UP000050164"/>
    </source>
</evidence>
<sequence length="200" mass="20417">MTASLAIRAAEADICEMVVAVALASVSKSSAGTTRETRPLRSASAASMVRPVRMRSIALALPIARVSRWEPPMPGSTPSFISGCPNFAVSAAISTSHIIASSQPPPSAYPATAAIVGVRTAASLPQVAKKSAVNASANVRSAISLMSAPAANALAEPVMMIAPMSGSSSSSVAALVTSFITWLLSAFSAWGRFSVIMPTR</sequence>
<proteinExistence type="predicted"/>
<dbReference type="AlphaFoldDB" id="A0A655A721"/>
<accession>A0A655A721</accession>
<keyword evidence="1" id="KW-0472">Membrane</keyword>
<evidence type="ECO:0000256" key="1">
    <source>
        <dbReference type="SAM" id="Phobius"/>
    </source>
</evidence>
<keyword evidence="1" id="KW-1133">Transmembrane helix</keyword>
<keyword evidence="1" id="KW-0812">Transmembrane</keyword>
<feature type="transmembrane region" description="Helical" evidence="1">
    <location>
        <begin position="172"/>
        <end position="190"/>
    </location>
</feature>
<evidence type="ECO:0000313" key="2">
    <source>
        <dbReference type="EMBL" id="CKR97689.1"/>
    </source>
</evidence>
<organism evidence="2 3">
    <name type="scientific">Mycobacterium tuberculosis</name>
    <dbReference type="NCBI Taxonomy" id="1773"/>
    <lineage>
        <taxon>Bacteria</taxon>
        <taxon>Bacillati</taxon>
        <taxon>Actinomycetota</taxon>
        <taxon>Actinomycetes</taxon>
        <taxon>Mycobacteriales</taxon>
        <taxon>Mycobacteriaceae</taxon>
        <taxon>Mycobacterium</taxon>
        <taxon>Mycobacterium tuberculosis complex</taxon>
    </lineage>
</organism>